<proteinExistence type="predicted"/>
<evidence type="ECO:0000313" key="2">
    <source>
        <dbReference type="Proteomes" id="UP000830768"/>
    </source>
</evidence>
<dbReference type="Proteomes" id="UP000830768">
    <property type="component" value="Chromosome 10"/>
</dbReference>
<name>A0ACD3ZI38_FUSSC</name>
<gene>
    <name evidence="1" type="ORF">LCI18_011830</name>
</gene>
<accession>A0ACD3ZI38</accession>
<evidence type="ECO:0000313" key="1">
    <source>
        <dbReference type="EMBL" id="UPL00896.1"/>
    </source>
</evidence>
<dbReference type="EMBL" id="CP090038">
    <property type="protein sequence ID" value="UPL00896.1"/>
    <property type="molecule type" value="Genomic_DNA"/>
</dbReference>
<protein>
    <submittedName>
        <fullName evidence="1">Uncharacterized protein</fullName>
    </submittedName>
</protein>
<sequence>MVKVAIAGASGEIGQSIIDGLLKSSTPFTVTALIRPSSIHNPEINAIKARGVSIIPLGLESTHEQLVEALSGHEVVISALDPFCVSHQITLANAASDAKVGRFVPSAFGPVCPPQGVVALREMKEEVINYVKNIYLPYTIIDVGWWYQSSTPNLPSGKIDYVLTFGMSRIVEDGSHATCIIDLRDIGKYVAMAIVDDRTLNKSVLIYNEVRTQEEIYQLLEAESGESLVRSRITRDEITASIEATRKPYDDGDRSFALIPLVMAQYHLSIWLRGDNLPERAEYLGYLTSKQLYPDFKYIPFEEYVDELLKGRGKAVCANGGFGS</sequence>
<organism evidence="1 2">
    <name type="scientific">Fusarium solani subsp. cucurbitae</name>
    <name type="common">Neocosmosporum cucurbitae</name>
    <dbReference type="NCBI Taxonomy" id="2747967"/>
    <lineage>
        <taxon>Eukaryota</taxon>
        <taxon>Fungi</taxon>
        <taxon>Dikarya</taxon>
        <taxon>Ascomycota</taxon>
        <taxon>Pezizomycotina</taxon>
        <taxon>Sordariomycetes</taxon>
        <taxon>Hypocreomycetidae</taxon>
        <taxon>Hypocreales</taxon>
        <taxon>Nectriaceae</taxon>
        <taxon>Fusarium</taxon>
        <taxon>Fusarium solani species complex</taxon>
    </lineage>
</organism>
<reference evidence="1" key="1">
    <citation type="submission" date="2021-11" db="EMBL/GenBank/DDBJ databases">
        <title>Fusarium solani-melongenae Genome sequencing and assembly.</title>
        <authorList>
            <person name="Xie S."/>
            <person name="Huang L."/>
            <person name="Zhang X."/>
        </authorList>
    </citation>
    <scope>NUCLEOTIDE SEQUENCE</scope>
    <source>
        <strain evidence="1">CRI 24-3</strain>
    </source>
</reference>
<keyword evidence="2" id="KW-1185">Reference proteome</keyword>